<dbReference type="PANTHER" id="PTHR47478">
    <property type="match status" value="1"/>
</dbReference>
<evidence type="ECO:0000313" key="2">
    <source>
        <dbReference type="Proteomes" id="UP000016617"/>
    </source>
</evidence>
<dbReference type="PRINTS" id="PR00413">
    <property type="entry name" value="HADHALOGNASE"/>
</dbReference>
<dbReference type="SFLD" id="SFLDG01129">
    <property type="entry name" value="C1.5:_HAD__Beta-PGM__Phosphata"/>
    <property type="match status" value="1"/>
</dbReference>
<dbReference type="InterPro" id="IPR023198">
    <property type="entry name" value="PGP-like_dom2"/>
</dbReference>
<comment type="caution">
    <text evidence="1">The sequence shown here is derived from an EMBL/GenBank/DDBJ whole genome shotgun (WGS) entry which is preliminary data.</text>
</comment>
<dbReference type="InterPro" id="IPR006439">
    <property type="entry name" value="HAD-SF_hydro_IA"/>
</dbReference>
<reference evidence="1 2" key="1">
    <citation type="submission" date="2013-06" db="EMBL/GenBank/DDBJ databases">
        <authorList>
            <person name="Weinstock G."/>
            <person name="Sodergren E."/>
            <person name="Lobos E.A."/>
            <person name="Fulton L."/>
            <person name="Fulton R."/>
            <person name="Courtney L."/>
            <person name="Fronick C."/>
            <person name="O'Laughlin M."/>
            <person name="Godfrey J."/>
            <person name="Wilson R.M."/>
            <person name="Miner T."/>
            <person name="Farmer C."/>
            <person name="Delehaunty K."/>
            <person name="Cordes M."/>
            <person name="Minx P."/>
            <person name="Tomlinson C."/>
            <person name="Chen J."/>
            <person name="Wollam A."/>
            <person name="Pepin K.H."/>
            <person name="Bhonagiri V."/>
            <person name="Zhang X."/>
            <person name="Warren W."/>
            <person name="Mitreva M."/>
            <person name="Mardis E.R."/>
            <person name="Wilson R.K."/>
        </authorList>
    </citation>
    <scope>NUCLEOTIDE SEQUENCE [LARGE SCALE GENOMIC DNA]</scope>
    <source>
        <strain evidence="1 2">W1703</strain>
    </source>
</reference>
<organism evidence="1 2">
    <name type="scientific">Streptococcus sobrinus W1703</name>
    <dbReference type="NCBI Taxonomy" id="1227275"/>
    <lineage>
        <taxon>Bacteria</taxon>
        <taxon>Bacillati</taxon>
        <taxon>Bacillota</taxon>
        <taxon>Bacilli</taxon>
        <taxon>Lactobacillales</taxon>
        <taxon>Streptococcaceae</taxon>
        <taxon>Streptococcus</taxon>
    </lineage>
</organism>
<protein>
    <submittedName>
        <fullName evidence="1">HAD hydrolase family</fullName>
    </submittedName>
</protein>
<proteinExistence type="predicted"/>
<name>U2KHV2_9STRE</name>
<dbReference type="CDD" id="cd04305">
    <property type="entry name" value="HAD_Neu5Ac-Pase_like"/>
    <property type="match status" value="1"/>
</dbReference>
<dbReference type="HOGENOM" id="CLU_045011_8_1_9"/>
<dbReference type="AlphaFoldDB" id="U2KHV2"/>
<gene>
    <name evidence="1" type="ORF">HMPREF1557_01620</name>
</gene>
<dbReference type="InterPro" id="IPR036412">
    <property type="entry name" value="HAD-like_sf"/>
</dbReference>
<dbReference type="SUPFAM" id="SSF56784">
    <property type="entry name" value="HAD-like"/>
    <property type="match status" value="1"/>
</dbReference>
<evidence type="ECO:0000313" key="1">
    <source>
        <dbReference type="EMBL" id="ERJ74423.1"/>
    </source>
</evidence>
<dbReference type="Proteomes" id="UP000016617">
    <property type="component" value="Unassembled WGS sequence"/>
</dbReference>
<dbReference type="InterPro" id="IPR041492">
    <property type="entry name" value="HAD_2"/>
</dbReference>
<sequence length="266" mass="30350">MIRLSKFMKSPIVYNLATQVDCTKRALCFIERKLAVSYKFLLFDLDHTLLDFEAAEEVALTQLLQAEGVEDVEGYKSYYKPMNQQLWRDLEAKKISKSQLVNSRFALLFEHFGKTVDGPTYAEKYQSFLMHQGQIFAGAKELLAELKVSGYEIYAATNGITRIQEGRLKASDIKPYFKRVFISEQTGYQKPDKEFFQIVAKQIPGFDKEQTLFIGDSLTADIQGGNNAGWDTVWYNPANKKNTSSARPTYTVNSYSELLQLLHGQV</sequence>
<dbReference type="PATRIC" id="fig|1227275.3.peg.1442"/>
<dbReference type="InterPro" id="IPR011951">
    <property type="entry name" value="HAD-SF_hydro_IA_YjjG/PynA"/>
</dbReference>
<keyword evidence="1" id="KW-0378">Hydrolase</keyword>
<dbReference type="EMBL" id="AWVA01000101">
    <property type="protein sequence ID" value="ERJ74423.1"/>
    <property type="molecule type" value="Genomic_DNA"/>
</dbReference>
<dbReference type="InterPro" id="IPR023214">
    <property type="entry name" value="HAD_sf"/>
</dbReference>
<dbReference type="SFLD" id="SFLDS00003">
    <property type="entry name" value="Haloacid_Dehalogenase"/>
    <property type="match status" value="1"/>
</dbReference>
<dbReference type="Gene3D" id="3.40.50.1000">
    <property type="entry name" value="HAD superfamily/HAD-like"/>
    <property type="match status" value="1"/>
</dbReference>
<dbReference type="Gene3D" id="1.10.150.240">
    <property type="entry name" value="Putative phosphatase, domain 2"/>
    <property type="match status" value="1"/>
</dbReference>
<dbReference type="NCBIfam" id="TIGR01549">
    <property type="entry name" value="HAD-SF-IA-v1"/>
    <property type="match status" value="1"/>
</dbReference>
<dbReference type="PANTHER" id="PTHR47478:SF1">
    <property type="entry name" value="PYRIMIDINE 5'-NUCLEOTIDASE YJJG"/>
    <property type="match status" value="1"/>
</dbReference>
<dbReference type="InterPro" id="IPR052550">
    <property type="entry name" value="Pyrimidine_5'-ntase_YjjG"/>
</dbReference>
<dbReference type="NCBIfam" id="TIGR02254">
    <property type="entry name" value="YjjG_YfnB"/>
    <property type="match status" value="1"/>
</dbReference>
<accession>U2KHV2</accession>
<dbReference type="Pfam" id="PF13419">
    <property type="entry name" value="HAD_2"/>
    <property type="match status" value="1"/>
</dbReference>
<dbReference type="GO" id="GO:0008253">
    <property type="term" value="F:5'-nucleotidase activity"/>
    <property type="evidence" value="ECO:0007669"/>
    <property type="project" value="InterPro"/>
</dbReference>
<dbReference type="SFLD" id="SFLDG01135">
    <property type="entry name" value="C1.5.6:_HAD__Beta-PGM__Phospha"/>
    <property type="match status" value="1"/>
</dbReference>